<evidence type="ECO:0000313" key="8">
    <source>
        <dbReference type="EMBL" id="VYS92172.1"/>
    </source>
</evidence>
<evidence type="ECO:0000256" key="5">
    <source>
        <dbReference type="ARBA" id="ARBA00023136"/>
    </source>
</evidence>
<reference evidence="8" key="1">
    <citation type="submission" date="2019-11" db="EMBL/GenBank/DDBJ databases">
        <authorList>
            <person name="Feng L."/>
        </authorList>
    </citation>
    <scope>NUCLEOTIDE SEQUENCE</scope>
    <source>
        <strain evidence="8">AundefinedLFYP135</strain>
    </source>
</reference>
<dbReference type="AlphaFoldDB" id="A0A6N2SFY1"/>
<evidence type="ECO:0000256" key="4">
    <source>
        <dbReference type="ARBA" id="ARBA00022989"/>
    </source>
</evidence>
<name>A0A6N2SFY1_9FIRM</name>
<feature type="transmembrane region" description="Helical" evidence="6">
    <location>
        <begin position="161"/>
        <end position="183"/>
    </location>
</feature>
<dbReference type="InterPro" id="IPR015414">
    <property type="entry name" value="TMEM64"/>
</dbReference>
<feature type="domain" description="VTT" evidence="7">
    <location>
        <begin position="78"/>
        <end position="196"/>
    </location>
</feature>
<accession>A0A6N2SFY1</accession>
<keyword evidence="4 6" id="KW-1133">Transmembrane helix</keyword>
<comment type="similarity">
    <text evidence="6">Belongs to the TVP38/TMEM64 family.</text>
</comment>
<dbReference type="InterPro" id="IPR032816">
    <property type="entry name" value="VTT_dom"/>
</dbReference>
<sequence length="244" mass="26760">MEQRPAPANPKIATIKIACIAAALVLMAIITIQVLPLMRMLSQPNGQQQFQLWIDSLGFWGWFVLLGIQMMQIIVAFIPGEPVEIVSGMLYGAVGGFLTCELGILLGSVAIFYAVRAFGRPLITAFIPEEKLASYSFLHNAKKLERLTFILFFLPGTPKDVLTYVAGLTPISPFKFLAIATFARVPTVFSSTWAGSTMMEGNWEMTVLIFLVIGGISLLGIWAHNRLMARAGRGNPREGEAQQP</sequence>
<gene>
    <name evidence="8" type="ORF">AULFYP135_00925</name>
</gene>
<evidence type="ECO:0000256" key="1">
    <source>
        <dbReference type="ARBA" id="ARBA00004651"/>
    </source>
</evidence>
<feature type="transmembrane region" description="Helical" evidence="6">
    <location>
        <begin position="12"/>
        <end position="38"/>
    </location>
</feature>
<organism evidence="8">
    <name type="scientific">uncultured Anaerotruncus sp</name>
    <dbReference type="NCBI Taxonomy" id="905011"/>
    <lineage>
        <taxon>Bacteria</taxon>
        <taxon>Bacillati</taxon>
        <taxon>Bacillota</taxon>
        <taxon>Clostridia</taxon>
        <taxon>Eubacteriales</taxon>
        <taxon>Oscillospiraceae</taxon>
        <taxon>Anaerotruncus</taxon>
        <taxon>environmental samples</taxon>
    </lineage>
</organism>
<evidence type="ECO:0000256" key="6">
    <source>
        <dbReference type="RuleBase" id="RU366058"/>
    </source>
</evidence>
<evidence type="ECO:0000256" key="2">
    <source>
        <dbReference type="ARBA" id="ARBA00022475"/>
    </source>
</evidence>
<keyword evidence="3 6" id="KW-0812">Transmembrane</keyword>
<evidence type="ECO:0000256" key="3">
    <source>
        <dbReference type="ARBA" id="ARBA00022692"/>
    </source>
</evidence>
<dbReference type="PANTHER" id="PTHR12677">
    <property type="entry name" value="GOLGI APPARATUS MEMBRANE PROTEIN TVP38-RELATED"/>
    <property type="match status" value="1"/>
</dbReference>
<keyword evidence="5 6" id="KW-0472">Membrane</keyword>
<feature type="transmembrane region" description="Helical" evidence="6">
    <location>
        <begin position="59"/>
        <end position="78"/>
    </location>
</feature>
<dbReference type="Pfam" id="PF09335">
    <property type="entry name" value="VTT_dom"/>
    <property type="match status" value="1"/>
</dbReference>
<dbReference type="EMBL" id="CACRSL010000003">
    <property type="protein sequence ID" value="VYS92172.1"/>
    <property type="molecule type" value="Genomic_DNA"/>
</dbReference>
<keyword evidence="2 6" id="KW-1003">Cell membrane</keyword>
<dbReference type="GO" id="GO:0005886">
    <property type="term" value="C:plasma membrane"/>
    <property type="evidence" value="ECO:0007669"/>
    <property type="project" value="UniProtKB-SubCell"/>
</dbReference>
<comment type="subcellular location">
    <subcellularLocation>
        <location evidence="1 6">Cell membrane</location>
        <topology evidence="1 6">Multi-pass membrane protein</topology>
    </subcellularLocation>
</comment>
<feature type="transmembrane region" description="Helical" evidence="6">
    <location>
        <begin position="203"/>
        <end position="223"/>
    </location>
</feature>
<feature type="transmembrane region" description="Helical" evidence="6">
    <location>
        <begin position="90"/>
        <end position="115"/>
    </location>
</feature>
<protein>
    <recommendedName>
        <fullName evidence="6">TVP38/TMEM64 family membrane protein</fullName>
    </recommendedName>
</protein>
<evidence type="ECO:0000259" key="7">
    <source>
        <dbReference type="Pfam" id="PF09335"/>
    </source>
</evidence>
<proteinExistence type="inferred from homology"/>
<dbReference type="PANTHER" id="PTHR12677:SF59">
    <property type="entry name" value="GOLGI APPARATUS MEMBRANE PROTEIN TVP38-RELATED"/>
    <property type="match status" value="1"/>
</dbReference>